<sequence>MATLFGSSTKTSTSTNQMFPALEQGWNNALGQAAKVYKNAKLPGQAPLNSDILGSFDMTRNLAGQGVPNLDQLYGVQSGILGNGGMTQGMQDAAGYLTNFANGSYQEDPRLKQAIADRENRAALSTATLMGGGRYGSAGIGAKMGESLGNASNDLMLQSNENSRNRQLQAAGQLGSLATAGAQNQLGWGSLASELNNLRYDGASRLAGIGDFIQSRDQARIDQKANFPKENLNWYTGILGGMGGQGSTTIERKPGPSAASSILGGALGGATMGANIPGLGAGWGGILGAGMGAFL</sequence>
<gene>
    <name evidence="1" type="ORF">MicloDRAFT_00064800</name>
</gene>
<protein>
    <submittedName>
        <fullName evidence="1">Uncharacterized protein</fullName>
    </submittedName>
</protein>
<dbReference type="EMBL" id="JH660647">
    <property type="protein sequence ID" value="EIM25753.1"/>
    <property type="molecule type" value="Genomic_DNA"/>
</dbReference>
<dbReference type="eggNOG" id="ENOG50318AY">
    <property type="taxonomic scope" value="Bacteria"/>
</dbReference>
<keyword evidence="2" id="KW-1185">Reference proteome</keyword>
<dbReference type="STRING" id="864069.MicloDRAFT_00064800"/>
<reference evidence="1 2" key="1">
    <citation type="submission" date="2012-02" db="EMBL/GenBank/DDBJ databases">
        <title>Improved High-Quality Draft sequence of Microvirga sp. WSM3557.</title>
        <authorList>
            <consortium name="US DOE Joint Genome Institute"/>
            <person name="Lucas S."/>
            <person name="Han J."/>
            <person name="Lapidus A."/>
            <person name="Cheng J.-F."/>
            <person name="Goodwin L."/>
            <person name="Pitluck S."/>
            <person name="Peters L."/>
            <person name="Zhang X."/>
            <person name="Detter J.C."/>
            <person name="Han C."/>
            <person name="Tapia R."/>
            <person name="Land M."/>
            <person name="Hauser L."/>
            <person name="Kyrpides N."/>
            <person name="Ivanova N."/>
            <person name="Pagani I."/>
            <person name="Brau L."/>
            <person name="Yates R."/>
            <person name="O'Hara G."/>
            <person name="Rui T."/>
            <person name="Howieson J."/>
            <person name="Reeve W."/>
            <person name="Woyke T."/>
        </authorList>
    </citation>
    <scope>NUCLEOTIDE SEQUENCE [LARGE SCALE GENOMIC DNA]</scope>
    <source>
        <strain evidence="1 2">WSM3557</strain>
    </source>
</reference>
<proteinExistence type="predicted"/>
<organism evidence="1 2">
    <name type="scientific">Microvirga lotononidis</name>
    <dbReference type="NCBI Taxonomy" id="864069"/>
    <lineage>
        <taxon>Bacteria</taxon>
        <taxon>Pseudomonadati</taxon>
        <taxon>Pseudomonadota</taxon>
        <taxon>Alphaproteobacteria</taxon>
        <taxon>Hyphomicrobiales</taxon>
        <taxon>Methylobacteriaceae</taxon>
        <taxon>Microvirga</taxon>
    </lineage>
</organism>
<dbReference type="AlphaFoldDB" id="I4YP61"/>
<dbReference type="HOGENOM" id="CLU_846812_0_0_5"/>
<evidence type="ECO:0000313" key="1">
    <source>
        <dbReference type="EMBL" id="EIM25753.1"/>
    </source>
</evidence>
<evidence type="ECO:0000313" key="2">
    <source>
        <dbReference type="Proteomes" id="UP000003947"/>
    </source>
</evidence>
<name>I4YP61_9HYPH</name>
<dbReference type="Proteomes" id="UP000003947">
    <property type="component" value="Unassembled WGS sequence"/>
</dbReference>
<dbReference type="PATRIC" id="fig|864069.3.peg.6934"/>
<accession>I4YP61</accession>